<reference evidence="2 3" key="1">
    <citation type="journal article" date="2017" name="Environ. Microbiol.">
        <title>Decay of the glycolytic pathway and adaptation to intranuclear parasitism within Enterocytozoonidae microsporidia.</title>
        <authorList>
            <person name="Wiredu Boakye D."/>
            <person name="Jaroenlak P."/>
            <person name="Prachumwat A."/>
            <person name="Williams T.A."/>
            <person name="Bateman K.S."/>
            <person name="Itsathitphaisarn O."/>
            <person name="Sritunyalucksana K."/>
            <person name="Paszkiewicz K.H."/>
            <person name="Moore K.A."/>
            <person name="Stentiford G.D."/>
            <person name="Williams B.A."/>
        </authorList>
    </citation>
    <scope>NUCLEOTIDE SEQUENCE [LARGE SCALE GENOMIC DNA]</scope>
    <source>
        <strain evidence="3">canceri</strain>
    </source>
</reference>
<keyword evidence="1" id="KW-0812">Transmembrane</keyword>
<name>A0A1X0QKT0_9MICR</name>
<dbReference type="AlphaFoldDB" id="A0A1X0QKT0"/>
<dbReference type="VEuPathDB" id="MicrosporidiaDB:A0H76_1263"/>
<accession>A0A1X0QKT0</accession>
<evidence type="ECO:0000313" key="3">
    <source>
        <dbReference type="Proteomes" id="UP000192501"/>
    </source>
</evidence>
<organism evidence="2 3">
    <name type="scientific">Hepatospora eriocheir</name>
    <dbReference type="NCBI Taxonomy" id="1081669"/>
    <lineage>
        <taxon>Eukaryota</taxon>
        <taxon>Fungi</taxon>
        <taxon>Fungi incertae sedis</taxon>
        <taxon>Microsporidia</taxon>
        <taxon>Hepatosporidae</taxon>
        <taxon>Hepatospora</taxon>
    </lineage>
</organism>
<dbReference type="Proteomes" id="UP000192501">
    <property type="component" value="Unassembled WGS sequence"/>
</dbReference>
<keyword evidence="1" id="KW-0472">Membrane</keyword>
<gene>
    <name evidence="2" type="ORF">A0H76_1263</name>
</gene>
<evidence type="ECO:0000313" key="2">
    <source>
        <dbReference type="EMBL" id="ORE00370.1"/>
    </source>
</evidence>
<dbReference type="EMBL" id="LTAI01000028">
    <property type="protein sequence ID" value="ORE00370.1"/>
    <property type="molecule type" value="Genomic_DNA"/>
</dbReference>
<feature type="transmembrane region" description="Helical" evidence="1">
    <location>
        <begin position="15"/>
        <end position="37"/>
    </location>
</feature>
<comment type="caution">
    <text evidence="2">The sequence shown here is derived from an EMBL/GenBank/DDBJ whole genome shotgun (WGS) entry which is preliminary data.</text>
</comment>
<dbReference type="VEuPathDB" id="MicrosporidiaDB:HERIO_1524"/>
<evidence type="ECO:0000256" key="1">
    <source>
        <dbReference type="SAM" id="Phobius"/>
    </source>
</evidence>
<keyword evidence="1" id="KW-1133">Transmembrane helix</keyword>
<proteinExistence type="predicted"/>
<sequence length="187" mass="22508">MNICRMKDRLLKNKYLICVFSHFIVIILSVIVTSIFYKSVTNKLNEKHNILKKSFSVLEERYYFIYDCLSGIIDAIYISNINGTEGIVFHEKKCIDIIEKIKQNLIENKHDAIFKIQLDNLNRHINSFNDAKNNFREWFFNIIKKQYINKSKLIYTDAVLNEFKEYITKLKNIHKNFERIWKELENK</sequence>
<protein>
    <submittedName>
        <fullName evidence="2">Uncharacterized protein</fullName>
    </submittedName>
</protein>